<proteinExistence type="inferred from homology"/>
<keyword evidence="5" id="KW-0378">Hydrolase</keyword>
<dbReference type="InterPro" id="IPR044946">
    <property type="entry name" value="Restrct_endonuc_typeI_TRD_sf"/>
</dbReference>
<dbReference type="EMBL" id="CP009526">
    <property type="protein sequence ID" value="AKB50712.1"/>
    <property type="molecule type" value="Genomic_DNA"/>
</dbReference>
<dbReference type="Pfam" id="PF01420">
    <property type="entry name" value="Methylase_S"/>
    <property type="match status" value="2"/>
</dbReference>
<dbReference type="Gene3D" id="3.90.220.20">
    <property type="entry name" value="DNA methylase specificity domains"/>
    <property type="match status" value="2"/>
</dbReference>
<evidence type="ECO:0000259" key="4">
    <source>
        <dbReference type="Pfam" id="PF01420"/>
    </source>
</evidence>
<dbReference type="InterPro" id="IPR051212">
    <property type="entry name" value="Type-I_RE_S_subunit"/>
</dbReference>
<gene>
    <name evidence="5" type="ORF">MSBRW_1459</name>
</gene>
<dbReference type="GO" id="GO:0003677">
    <property type="term" value="F:DNA binding"/>
    <property type="evidence" value="ECO:0007669"/>
    <property type="project" value="UniProtKB-KW"/>
</dbReference>
<keyword evidence="3" id="KW-0238">DNA-binding</keyword>
<keyword evidence="2" id="KW-0680">Restriction system</keyword>
<reference evidence="5 6" key="1">
    <citation type="submission" date="2014-07" db="EMBL/GenBank/DDBJ databases">
        <title>Methanogenic archaea and the global carbon cycle.</title>
        <authorList>
            <person name="Henriksen J.R."/>
            <person name="Luke J."/>
            <person name="Reinhart S."/>
            <person name="Benedict M.N."/>
            <person name="Youngblut N.D."/>
            <person name="Metcalf M.E."/>
            <person name="Whitaker R.J."/>
            <person name="Metcalf W.W."/>
        </authorList>
    </citation>
    <scope>NUCLEOTIDE SEQUENCE [LARGE SCALE GENOMIC DNA]</scope>
    <source>
        <strain evidence="5 6">Wiesmoor</strain>
    </source>
</reference>
<evidence type="ECO:0000256" key="3">
    <source>
        <dbReference type="ARBA" id="ARBA00023125"/>
    </source>
</evidence>
<accession>A0A0E3QLB2</accession>
<dbReference type="CDD" id="cd17521">
    <property type="entry name" value="RMtype1_S_Sau13435ORF2165P_TRD2-CR2_like"/>
    <property type="match status" value="1"/>
</dbReference>
<feature type="domain" description="Type I restriction modification DNA specificity" evidence="4">
    <location>
        <begin position="19"/>
        <end position="192"/>
    </location>
</feature>
<dbReference type="PATRIC" id="fig|1434109.4.peg.1831"/>
<sequence>MKKIKPIIEEEIAEYPNLPNDWQWTRLGEIADNIQYGYTESSSDEPIGPKFLRITDIQNNEVNWKSVPYCEIDNTKKQNYLLKDGDLVFARTGATVGKSYLLKGDFPESVFASYLIRVRLLEEISESFVYNFFQSLTYWKQITEGQVGIGQPNVNGTKLSLLIVPVAPLLEQRAIVSKIEQLFSELDNGISNLKLAQEQLKVYRQAVLKKAFEGKLTKKWREENPDVEDSKYVLNKIKNQISTQKKTKEIQDIQYGEVPYELPFKWNWVSLSDVSISITDGDHQAPPKADSGVPFIVISNISSGKLDMSETMYVPEKYYENLAAKRKPQPRDILYSVTGSYGIPILISENYRFCFQRHIALIRPHMEISSKYLYYILKSPFVYKQATKVATGTAQLTVPLSGLRTIKVPIPPIAEQQAIVQEIETRLSVCEKIEQDIKDNLERAEALRQSILKKAFEGKLLNEKELAEVRGAEDWEPAEVLLERIKAEKARK</sequence>
<protein>
    <submittedName>
        <fullName evidence="5">Type I restriction-modification system, specificity subunit S</fullName>
        <ecNumber evidence="5">3.1.21.3</ecNumber>
    </submittedName>
</protein>
<dbReference type="HOGENOM" id="CLU_021095_10_2_2"/>
<dbReference type="SUPFAM" id="SSF116734">
    <property type="entry name" value="DNA methylase specificity domain"/>
    <property type="match status" value="2"/>
</dbReference>
<dbReference type="InterPro" id="IPR000055">
    <property type="entry name" value="Restrct_endonuc_typeI_TRD"/>
</dbReference>
<dbReference type="RefSeq" id="WP_011308193.1">
    <property type="nucleotide sequence ID" value="NZ_CP009526.1"/>
</dbReference>
<evidence type="ECO:0000313" key="6">
    <source>
        <dbReference type="Proteomes" id="UP000033038"/>
    </source>
</evidence>
<organism evidence="5 6">
    <name type="scientific">Methanosarcina barkeri str. Wiesmoor</name>
    <dbReference type="NCBI Taxonomy" id="1434109"/>
    <lineage>
        <taxon>Archaea</taxon>
        <taxon>Methanobacteriati</taxon>
        <taxon>Methanobacteriota</taxon>
        <taxon>Stenosarchaea group</taxon>
        <taxon>Methanomicrobia</taxon>
        <taxon>Methanosarcinales</taxon>
        <taxon>Methanosarcinaceae</taxon>
        <taxon>Methanosarcina</taxon>
    </lineage>
</organism>
<dbReference type="GO" id="GO:0009035">
    <property type="term" value="F:type I site-specific deoxyribonuclease activity"/>
    <property type="evidence" value="ECO:0007669"/>
    <property type="project" value="UniProtKB-EC"/>
</dbReference>
<dbReference type="PANTHER" id="PTHR43140:SF1">
    <property type="entry name" value="TYPE I RESTRICTION ENZYME ECOKI SPECIFICITY SUBUNIT"/>
    <property type="match status" value="1"/>
</dbReference>
<dbReference type="PANTHER" id="PTHR43140">
    <property type="entry name" value="TYPE-1 RESTRICTION ENZYME ECOKI SPECIFICITY PROTEIN"/>
    <property type="match status" value="1"/>
</dbReference>
<evidence type="ECO:0000256" key="2">
    <source>
        <dbReference type="ARBA" id="ARBA00022747"/>
    </source>
</evidence>
<evidence type="ECO:0000256" key="1">
    <source>
        <dbReference type="ARBA" id="ARBA00010923"/>
    </source>
</evidence>
<dbReference type="CDD" id="cd17246">
    <property type="entry name" value="RMtype1_S_SonII-TRD2-CR2_like"/>
    <property type="match status" value="1"/>
</dbReference>
<dbReference type="GeneID" id="24822937"/>
<dbReference type="EC" id="3.1.21.3" evidence="5"/>
<dbReference type="AlphaFoldDB" id="A0A0E3QLB2"/>
<dbReference type="KEGG" id="mbw:MSBRW_1459"/>
<comment type="similarity">
    <text evidence="1">Belongs to the type-I restriction system S methylase family.</text>
</comment>
<name>A0A0E3QLB2_METBA</name>
<evidence type="ECO:0000313" key="5">
    <source>
        <dbReference type="EMBL" id="AKB50712.1"/>
    </source>
</evidence>
<dbReference type="REBASE" id="109358">
    <property type="entry name" value="S.MbaWORF1462P"/>
</dbReference>
<dbReference type="GO" id="GO:0009307">
    <property type="term" value="P:DNA restriction-modification system"/>
    <property type="evidence" value="ECO:0007669"/>
    <property type="project" value="UniProtKB-KW"/>
</dbReference>
<dbReference type="Proteomes" id="UP000033038">
    <property type="component" value="Chromosome"/>
</dbReference>
<feature type="domain" description="Type I restriction modification DNA specificity" evidence="4">
    <location>
        <begin position="266"/>
        <end position="443"/>
    </location>
</feature>